<comment type="caution">
    <text evidence="6">The sequence shown here is derived from an EMBL/GenBank/DDBJ whole genome shotgun (WGS) entry which is preliminary data.</text>
</comment>
<dbReference type="GO" id="GO:0008168">
    <property type="term" value="F:methyltransferase activity"/>
    <property type="evidence" value="ECO:0007669"/>
    <property type="project" value="UniProtKB-KW"/>
</dbReference>
<keyword evidence="7" id="KW-1185">Reference proteome</keyword>
<evidence type="ECO:0000259" key="4">
    <source>
        <dbReference type="Pfam" id="PF00891"/>
    </source>
</evidence>
<dbReference type="PROSITE" id="PS51683">
    <property type="entry name" value="SAM_OMT_II"/>
    <property type="match status" value="1"/>
</dbReference>
<proteinExistence type="predicted"/>
<dbReference type="InterPro" id="IPR036390">
    <property type="entry name" value="WH_DNA-bd_sf"/>
</dbReference>
<keyword evidence="1 6" id="KW-0489">Methyltransferase</keyword>
<dbReference type="InterPro" id="IPR012967">
    <property type="entry name" value="COMT_dimerisation"/>
</dbReference>
<dbReference type="InterPro" id="IPR036388">
    <property type="entry name" value="WH-like_DNA-bd_sf"/>
</dbReference>
<dbReference type="RefSeq" id="WP_323451097.1">
    <property type="nucleotide sequence ID" value="NZ_BSBI01000018.1"/>
</dbReference>
<dbReference type="InterPro" id="IPR016461">
    <property type="entry name" value="COMT-like"/>
</dbReference>
<dbReference type="PANTHER" id="PTHR43712:SF2">
    <property type="entry name" value="O-METHYLTRANSFERASE CICE"/>
    <property type="match status" value="1"/>
</dbReference>
<feature type="domain" description="O-methyltransferase dimerisation" evidence="5">
    <location>
        <begin position="20"/>
        <end position="93"/>
    </location>
</feature>
<dbReference type="InterPro" id="IPR001077">
    <property type="entry name" value="COMT_C"/>
</dbReference>
<keyword evidence="2" id="KW-0808">Transferase</keyword>
<dbReference type="SUPFAM" id="SSF46785">
    <property type="entry name" value="Winged helix' DNA-binding domain"/>
    <property type="match status" value="1"/>
</dbReference>
<accession>A0ABQ5P969</accession>
<dbReference type="Proteomes" id="UP001291653">
    <property type="component" value="Unassembled WGS sequence"/>
</dbReference>
<dbReference type="PANTHER" id="PTHR43712">
    <property type="entry name" value="PUTATIVE (AFU_ORTHOLOGUE AFUA_4G14580)-RELATED"/>
    <property type="match status" value="1"/>
</dbReference>
<evidence type="ECO:0000313" key="6">
    <source>
        <dbReference type="EMBL" id="GLF99144.1"/>
    </source>
</evidence>
<name>A0ABQ5P969_9ACTN</name>
<evidence type="ECO:0000256" key="1">
    <source>
        <dbReference type="ARBA" id="ARBA00022603"/>
    </source>
</evidence>
<dbReference type="Gene3D" id="1.10.10.10">
    <property type="entry name" value="Winged helix-like DNA-binding domain superfamily/Winged helix DNA-binding domain"/>
    <property type="match status" value="1"/>
</dbReference>
<reference evidence="6 7" key="1">
    <citation type="submission" date="2022-10" db="EMBL/GenBank/DDBJ databases">
        <title>Draft genome sequence of Streptomyces sp. YSPA8.</title>
        <authorList>
            <person name="Moriuchi R."/>
            <person name="Dohra H."/>
            <person name="Yamamura H."/>
            <person name="Kodani S."/>
        </authorList>
    </citation>
    <scope>NUCLEOTIDE SEQUENCE [LARGE SCALE GENOMIC DNA]</scope>
    <source>
        <strain evidence="6 7">YSPA8</strain>
    </source>
</reference>
<dbReference type="Gene3D" id="3.40.50.150">
    <property type="entry name" value="Vaccinia Virus protein VP39"/>
    <property type="match status" value="1"/>
</dbReference>
<dbReference type="InterPro" id="IPR029063">
    <property type="entry name" value="SAM-dependent_MTases_sf"/>
</dbReference>
<evidence type="ECO:0000259" key="5">
    <source>
        <dbReference type="Pfam" id="PF08100"/>
    </source>
</evidence>
<keyword evidence="3" id="KW-0949">S-adenosyl-L-methionine</keyword>
<dbReference type="Gene3D" id="1.10.287.1350">
    <property type="match status" value="1"/>
</dbReference>
<dbReference type="PIRSF" id="PIRSF005739">
    <property type="entry name" value="O-mtase"/>
    <property type="match status" value="1"/>
</dbReference>
<sequence>MTRPDEETAAAVPMDPALQQLALGYVPAQILWTAAELGIADGLADGPLAAGPLAERTGTDPAALRRLLRALAGLGLVTQLDTERFALTDLGRQLRSGGPGSPREQIGLTIAPELWQAWGALTRTVRTGETHRIPGTGLTAHEALRRHPGLSARLHAGKAQATAAFAPGVPAAYDFSGFGTVVDLGGGDDGTLIAAVLTAVPALRAVLVDRQEPLDRTAAALAGTGLADRWTAVADDPATAVPPGGDAYLLNNVVRDWDDRQALAVLRRCRAAMPPQARLLLVETLMPDVLTPEESAAYGLTDLNNLVFAGGRERTRDEYGRLLADSGFTLTSAVAVKVADGVPDYHVIEGTPAG</sequence>
<dbReference type="Pfam" id="PF08100">
    <property type="entry name" value="Dimerisation"/>
    <property type="match status" value="1"/>
</dbReference>
<dbReference type="Pfam" id="PF00891">
    <property type="entry name" value="Methyltransf_2"/>
    <property type="match status" value="1"/>
</dbReference>
<evidence type="ECO:0000313" key="7">
    <source>
        <dbReference type="Proteomes" id="UP001291653"/>
    </source>
</evidence>
<gene>
    <name evidence="6" type="ORF">SYYSPA8_32625</name>
</gene>
<evidence type="ECO:0000256" key="2">
    <source>
        <dbReference type="ARBA" id="ARBA00022679"/>
    </source>
</evidence>
<dbReference type="SUPFAM" id="SSF53335">
    <property type="entry name" value="S-adenosyl-L-methionine-dependent methyltransferases"/>
    <property type="match status" value="1"/>
</dbReference>
<feature type="domain" description="O-methyltransferase C-terminal" evidence="4">
    <location>
        <begin position="118"/>
        <end position="328"/>
    </location>
</feature>
<dbReference type="EMBL" id="BSBI01000018">
    <property type="protein sequence ID" value="GLF99144.1"/>
    <property type="molecule type" value="Genomic_DNA"/>
</dbReference>
<protein>
    <submittedName>
        <fullName evidence="6">Methyltransferase</fullName>
    </submittedName>
</protein>
<organism evidence="6 7">
    <name type="scientific">Streptomyces yaizuensis</name>
    <dbReference type="NCBI Taxonomy" id="2989713"/>
    <lineage>
        <taxon>Bacteria</taxon>
        <taxon>Bacillati</taxon>
        <taxon>Actinomycetota</taxon>
        <taxon>Actinomycetes</taxon>
        <taxon>Kitasatosporales</taxon>
        <taxon>Streptomycetaceae</taxon>
        <taxon>Streptomyces</taxon>
    </lineage>
</organism>
<evidence type="ECO:0000256" key="3">
    <source>
        <dbReference type="ARBA" id="ARBA00022691"/>
    </source>
</evidence>
<dbReference type="GO" id="GO:0032259">
    <property type="term" value="P:methylation"/>
    <property type="evidence" value="ECO:0007669"/>
    <property type="project" value="UniProtKB-KW"/>
</dbReference>